<evidence type="ECO:0000256" key="1">
    <source>
        <dbReference type="ARBA" id="ARBA00001933"/>
    </source>
</evidence>
<dbReference type="AlphaFoldDB" id="A0A5N5W460"/>
<dbReference type="FunFam" id="4.10.280.50:FF:000001">
    <property type="entry name" value="Glutamate decarboxylase"/>
    <property type="match status" value="1"/>
</dbReference>
<dbReference type="GO" id="GO:0005829">
    <property type="term" value="C:cytosol"/>
    <property type="evidence" value="ECO:0007669"/>
    <property type="project" value="TreeGrafter"/>
</dbReference>
<keyword evidence="12" id="KW-1185">Reference proteome</keyword>
<dbReference type="InterPro" id="IPR015424">
    <property type="entry name" value="PyrdxlP-dep_Trfase"/>
</dbReference>
<dbReference type="CDD" id="cd06450">
    <property type="entry name" value="DOPA_deC_like"/>
    <property type="match status" value="1"/>
</dbReference>
<reference evidence="11 12" key="1">
    <citation type="journal article" date="2019" name="Microb. Cell Fact.">
        <title>Exploring novel herbicidin analogues by transcriptional regulator overexpression and MS/MS molecular networking.</title>
        <authorList>
            <person name="Shi Y."/>
            <person name="Gu R."/>
            <person name="Li Y."/>
            <person name="Wang X."/>
            <person name="Ren W."/>
            <person name="Li X."/>
            <person name="Wang L."/>
            <person name="Xie Y."/>
            <person name="Hong B."/>
        </authorList>
    </citation>
    <scope>NUCLEOTIDE SEQUENCE [LARGE SCALE GENOMIC DNA]</scope>
    <source>
        <strain evidence="11 12">US-43</strain>
    </source>
</reference>
<dbReference type="InterPro" id="IPR002129">
    <property type="entry name" value="PyrdxlP-dep_de-COase"/>
</dbReference>
<dbReference type="GO" id="GO:0004058">
    <property type="term" value="F:aromatic-L-amino-acid decarboxylase activity"/>
    <property type="evidence" value="ECO:0007669"/>
    <property type="project" value="UniProtKB-ARBA"/>
</dbReference>
<feature type="modified residue" description="N6-(pyridoxal phosphate)lysine" evidence="7">
    <location>
        <position position="275"/>
    </location>
</feature>
<dbReference type="Proteomes" id="UP000327000">
    <property type="component" value="Unassembled WGS sequence"/>
</dbReference>
<protein>
    <recommendedName>
        <fullName evidence="3 9">Glutamate decarboxylase</fullName>
        <ecNumber evidence="3 9">4.1.1.15</ecNumber>
    </recommendedName>
</protein>
<evidence type="ECO:0000256" key="4">
    <source>
        <dbReference type="ARBA" id="ARBA00022898"/>
    </source>
</evidence>
<dbReference type="Gene3D" id="3.90.1150.160">
    <property type="match status" value="1"/>
</dbReference>
<keyword evidence="4 7" id="KW-0663">Pyridoxal phosphate</keyword>
<evidence type="ECO:0000313" key="11">
    <source>
        <dbReference type="EMBL" id="KAB7836950.1"/>
    </source>
</evidence>
<dbReference type="Pfam" id="PF00282">
    <property type="entry name" value="Pyridoxal_deC"/>
    <property type="match status" value="1"/>
</dbReference>
<sequence>MTVERDDRGESRDLEVNPVFSREPVRVPRYAMPDGEMHPETAYQVVHDELMLDGNARQNLATFVSTWAEPQARRLMAECAEKNIIDKDEYPQTAELENRCVHMLAGLWHAEDPRHAVGCSTTGSSEAAMLGGLALKRRWQHKRRARGEPTDRPNLVMGVNVQICWEKFADYFEVEPRYVPMEGDRYHLTPDTAVELCDENTIGVVAVLGSTFDGSYEPVAGIAAALDDLQSRTGLDIPLHVDAASGGMIAPFLDPDLEWDFRLPRVASINTSGHKYGLVMPGVGWALWRDRDALPDDLVFHVNYLGGDMPTFALNFSRPGAQVVAQYYNFLRLGFDGYRRVQQTCRDVATRLAAEIAELGPFELITDGGDIPVFAFRVRDGIDHFGVFDVSAGLRERGWQVPAYTFPKNRTDLAVLRVVVRNGFSHDLADLLLEDLVRVLARLDKQHAPQRDADDAGGFAHGAETKNPRRPGRH</sequence>
<dbReference type="InterPro" id="IPR015421">
    <property type="entry name" value="PyrdxlP-dep_Trfase_major"/>
</dbReference>
<dbReference type="EMBL" id="VOKX01000098">
    <property type="protein sequence ID" value="KAB7836950.1"/>
    <property type="molecule type" value="Genomic_DNA"/>
</dbReference>
<dbReference type="InterPro" id="IPR010107">
    <property type="entry name" value="Glutamate_decarboxylase"/>
</dbReference>
<dbReference type="GO" id="GO:0006538">
    <property type="term" value="P:L-glutamate catabolic process"/>
    <property type="evidence" value="ECO:0007669"/>
    <property type="project" value="TreeGrafter"/>
</dbReference>
<evidence type="ECO:0000256" key="3">
    <source>
        <dbReference type="ARBA" id="ARBA00012421"/>
    </source>
</evidence>
<dbReference type="PANTHER" id="PTHR43321:SF3">
    <property type="entry name" value="GLUTAMATE DECARBOXYLASE"/>
    <property type="match status" value="1"/>
</dbReference>
<proteinExistence type="inferred from homology"/>
<dbReference type="Gene3D" id="4.10.280.50">
    <property type="match status" value="1"/>
</dbReference>
<accession>A0A5N5W460</accession>
<evidence type="ECO:0000256" key="9">
    <source>
        <dbReference type="RuleBase" id="RU361171"/>
    </source>
</evidence>
<evidence type="ECO:0000256" key="2">
    <source>
        <dbReference type="ARBA" id="ARBA00009533"/>
    </source>
</evidence>
<name>A0A5N5W460_STRMB</name>
<dbReference type="GO" id="GO:0004351">
    <property type="term" value="F:glutamate decarboxylase activity"/>
    <property type="evidence" value="ECO:0007669"/>
    <property type="project" value="UniProtKB-EC"/>
</dbReference>
<dbReference type="RefSeq" id="WP_152264973.1">
    <property type="nucleotide sequence ID" value="NZ_VOKX01000098.1"/>
</dbReference>
<dbReference type="NCBIfam" id="TIGR01788">
    <property type="entry name" value="Glu-decarb-GAD"/>
    <property type="match status" value="1"/>
</dbReference>
<dbReference type="GO" id="GO:0030170">
    <property type="term" value="F:pyridoxal phosphate binding"/>
    <property type="evidence" value="ECO:0007669"/>
    <property type="project" value="InterPro"/>
</dbReference>
<dbReference type="OrthoDB" id="3401800at2"/>
<evidence type="ECO:0000256" key="10">
    <source>
        <dbReference type="SAM" id="MobiDB-lite"/>
    </source>
</evidence>
<comment type="similarity">
    <text evidence="2 8">Belongs to the group II decarboxylase family.</text>
</comment>
<dbReference type="PANTHER" id="PTHR43321">
    <property type="entry name" value="GLUTAMATE DECARBOXYLASE"/>
    <property type="match status" value="1"/>
</dbReference>
<evidence type="ECO:0000256" key="5">
    <source>
        <dbReference type="ARBA" id="ARBA00023239"/>
    </source>
</evidence>
<dbReference type="SUPFAM" id="SSF53383">
    <property type="entry name" value="PLP-dependent transferases"/>
    <property type="match status" value="1"/>
</dbReference>
<evidence type="ECO:0000256" key="8">
    <source>
        <dbReference type="RuleBase" id="RU000382"/>
    </source>
</evidence>
<comment type="caution">
    <text evidence="11">The sequence shown here is derived from an EMBL/GenBank/DDBJ whole genome shotgun (WGS) entry which is preliminary data.</text>
</comment>
<keyword evidence="5 8" id="KW-0456">Lyase</keyword>
<comment type="cofactor">
    <cofactor evidence="1 7 8">
        <name>pyridoxal 5'-phosphate</name>
        <dbReference type="ChEBI" id="CHEBI:597326"/>
    </cofactor>
</comment>
<dbReference type="Gene3D" id="3.40.640.10">
    <property type="entry name" value="Type I PLP-dependent aspartate aminotransferase-like (Major domain)"/>
    <property type="match status" value="1"/>
</dbReference>
<organism evidence="11 12">
    <name type="scientific">Streptomyces mobaraensis</name>
    <name type="common">Streptoverticillium mobaraense</name>
    <dbReference type="NCBI Taxonomy" id="35621"/>
    <lineage>
        <taxon>Bacteria</taxon>
        <taxon>Bacillati</taxon>
        <taxon>Actinomycetota</taxon>
        <taxon>Actinomycetes</taxon>
        <taxon>Kitasatosporales</taxon>
        <taxon>Streptomycetaceae</taxon>
        <taxon>Streptomyces</taxon>
    </lineage>
</organism>
<evidence type="ECO:0000256" key="6">
    <source>
        <dbReference type="ARBA" id="ARBA00048868"/>
    </source>
</evidence>
<evidence type="ECO:0000313" key="12">
    <source>
        <dbReference type="Proteomes" id="UP000327000"/>
    </source>
</evidence>
<comment type="catalytic activity">
    <reaction evidence="6 9">
        <text>L-glutamate + H(+) = 4-aminobutanoate + CO2</text>
        <dbReference type="Rhea" id="RHEA:17785"/>
        <dbReference type="ChEBI" id="CHEBI:15378"/>
        <dbReference type="ChEBI" id="CHEBI:16526"/>
        <dbReference type="ChEBI" id="CHEBI:29985"/>
        <dbReference type="ChEBI" id="CHEBI:59888"/>
        <dbReference type="EC" id="4.1.1.15"/>
    </reaction>
</comment>
<keyword evidence="9" id="KW-0210">Decarboxylase</keyword>
<dbReference type="FunFam" id="3.40.640.10:FF:000017">
    <property type="entry name" value="Glutamate decarboxylase"/>
    <property type="match status" value="1"/>
</dbReference>
<feature type="region of interest" description="Disordered" evidence="10">
    <location>
        <begin position="449"/>
        <end position="474"/>
    </location>
</feature>
<evidence type="ECO:0000256" key="7">
    <source>
        <dbReference type="PIRSR" id="PIRSR602129-50"/>
    </source>
</evidence>
<dbReference type="EC" id="4.1.1.15" evidence="3 9"/>
<gene>
    <name evidence="11" type="ORF">FRZ00_24580</name>
</gene>